<comment type="caution">
    <text evidence="2">The sequence shown here is derived from an EMBL/GenBank/DDBJ whole genome shotgun (WGS) entry which is preliminary data.</text>
</comment>
<reference evidence="2 3" key="1">
    <citation type="submission" date="2018-03" db="EMBL/GenBank/DDBJ databases">
        <title>The draft genome of Sphingosinicella sp. GL-C-18.</title>
        <authorList>
            <person name="Liu L."/>
            <person name="Li L."/>
            <person name="Liang L."/>
            <person name="Zhang X."/>
            <person name="Wang T."/>
        </authorList>
    </citation>
    <scope>NUCLEOTIDE SEQUENCE [LARGE SCALE GENOMIC DNA]</scope>
    <source>
        <strain evidence="2 3">GL-C-18</strain>
    </source>
</reference>
<protein>
    <submittedName>
        <fullName evidence="2">Uncharacterized protein</fullName>
    </submittedName>
</protein>
<evidence type="ECO:0000313" key="2">
    <source>
        <dbReference type="EMBL" id="PSJ41625.1"/>
    </source>
</evidence>
<name>A0A2P7QUH7_9SPHN</name>
<keyword evidence="3" id="KW-1185">Reference proteome</keyword>
<dbReference type="Proteomes" id="UP000241167">
    <property type="component" value="Unassembled WGS sequence"/>
</dbReference>
<evidence type="ECO:0000313" key="3">
    <source>
        <dbReference type="Proteomes" id="UP000241167"/>
    </source>
</evidence>
<keyword evidence="1" id="KW-0472">Membrane</keyword>
<feature type="transmembrane region" description="Helical" evidence="1">
    <location>
        <begin position="38"/>
        <end position="57"/>
    </location>
</feature>
<keyword evidence="1" id="KW-1133">Transmembrane helix</keyword>
<gene>
    <name evidence="2" type="ORF">C7I55_04800</name>
</gene>
<dbReference type="AlphaFoldDB" id="A0A2P7QUH7"/>
<keyword evidence="1" id="KW-0812">Transmembrane</keyword>
<proteinExistence type="predicted"/>
<organism evidence="2 3">
    <name type="scientific">Allosphingosinicella deserti</name>
    <dbReference type="NCBI Taxonomy" id="2116704"/>
    <lineage>
        <taxon>Bacteria</taxon>
        <taxon>Pseudomonadati</taxon>
        <taxon>Pseudomonadota</taxon>
        <taxon>Alphaproteobacteria</taxon>
        <taxon>Sphingomonadales</taxon>
        <taxon>Sphingomonadaceae</taxon>
        <taxon>Allosphingosinicella</taxon>
    </lineage>
</organism>
<dbReference type="EMBL" id="PXYI01000002">
    <property type="protein sequence ID" value="PSJ41625.1"/>
    <property type="molecule type" value="Genomic_DNA"/>
</dbReference>
<sequence>MIAASLVVAPTVAAAQSSAPTEVAPASESIDGDSQLRGGFILPLVALVAVVVAVILLTGDDDDEETPVTP</sequence>
<accession>A0A2P7QUH7</accession>
<evidence type="ECO:0000256" key="1">
    <source>
        <dbReference type="SAM" id="Phobius"/>
    </source>
</evidence>